<evidence type="ECO:0000313" key="9">
    <source>
        <dbReference type="EMBL" id="KOB67689.1"/>
    </source>
</evidence>
<dbReference type="InterPro" id="IPR035983">
    <property type="entry name" value="Hect_E3_ubiquitin_ligase"/>
</dbReference>
<keyword evidence="9" id="KW-0436">Ligase</keyword>
<dbReference type="SMART" id="SM00119">
    <property type="entry name" value="HECTc"/>
    <property type="match status" value="1"/>
</dbReference>
<dbReference type="GO" id="GO:0006511">
    <property type="term" value="P:ubiquitin-dependent protein catabolic process"/>
    <property type="evidence" value="ECO:0007669"/>
    <property type="project" value="TreeGrafter"/>
</dbReference>
<evidence type="ECO:0000256" key="7">
    <source>
        <dbReference type="SAM" id="MobiDB-lite"/>
    </source>
</evidence>
<comment type="catalytic activity">
    <reaction evidence="1">
        <text>S-ubiquitinyl-[E2 ubiquitin-conjugating enzyme]-L-cysteine + [acceptor protein]-L-lysine = [E2 ubiquitin-conjugating enzyme]-L-cysteine + N(6)-ubiquitinyl-[acceptor protein]-L-lysine.</text>
        <dbReference type="EC" id="2.3.2.26"/>
    </reaction>
</comment>
<feature type="coiled-coil region" evidence="6">
    <location>
        <begin position="26"/>
        <end position="53"/>
    </location>
</feature>
<feature type="compositionally biased region" description="Polar residues" evidence="7">
    <location>
        <begin position="13"/>
        <end position="22"/>
    </location>
</feature>
<dbReference type="Pfam" id="PF00632">
    <property type="entry name" value="HECT"/>
    <property type="match status" value="1"/>
</dbReference>
<dbReference type="PANTHER" id="PTHR45700">
    <property type="entry name" value="UBIQUITIN-PROTEIN LIGASE E3C"/>
    <property type="match status" value="1"/>
</dbReference>
<evidence type="ECO:0000313" key="10">
    <source>
        <dbReference type="Proteomes" id="UP000037510"/>
    </source>
</evidence>
<dbReference type="AlphaFoldDB" id="A0A0L7KXC7"/>
<name>A0A0L7KXC7_OPEBR</name>
<dbReference type="GO" id="GO:0016874">
    <property type="term" value="F:ligase activity"/>
    <property type="evidence" value="ECO:0007669"/>
    <property type="project" value="UniProtKB-KW"/>
</dbReference>
<dbReference type="PROSITE" id="PS50237">
    <property type="entry name" value="HECT"/>
    <property type="match status" value="1"/>
</dbReference>
<comment type="caution">
    <text evidence="9">The sequence shown here is derived from an EMBL/GenBank/DDBJ whole genome shotgun (WGS) entry which is preliminary data.</text>
</comment>
<keyword evidence="10" id="KW-1185">Reference proteome</keyword>
<comment type="caution">
    <text evidence="5">Lacks conserved residue(s) required for the propagation of feature annotation.</text>
</comment>
<evidence type="ECO:0000259" key="8">
    <source>
        <dbReference type="PROSITE" id="PS50237"/>
    </source>
</evidence>
<feature type="region of interest" description="Disordered" evidence="7">
    <location>
        <begin position="1"/>
        <end position="25"/>
    </location>
</feature>
<dbReference type="PANTHER" id="PTHR45700:SF2">
    <property type="entry name" value="UBIQUITIN-PROTEIN LIGASE E3C"/>
    <property type="match status" value="1"/>
</dbReference>
<evidence type="ECO:0000256" key="6">
    <source>
        <dbReference type="SAM" id="Coils"/>
    </source>
</evidence>
<dbReference type="EMBL" id="JTDY01004837">
    <property type="protein sequence ID" value="KOB67689.1"/>
    <property type="molecule type" value="Genomic_DNA"/>
</dbReference>
<feature type="domain" description="HECT" evidence="8">
    <location>
        <begin position="719"/>
        <end position="876"/>
    </location>
</feature>
<organism evidence="9 10">
    <name type="scientific">Operophtera brumata</name>
    <name type="common">Winter moth</name>
    <name type="synonym">Phalaena brumata</name>
    <dbReference type="NCBI Taxonomy" id="104452"/>
    <lineage>
        <taxon>Eukaryota</taxon>
        <taxon>Metazoa</taxon>
        <taxon>Ecdysozoa</taxon>
        <taxon>Arthropoda</taxon>
        <taxon>Hexapoda</taxon>
        <taxon>Insecta</taxon>
        <taxon>Pterygota</taxon>
        <taxon>Neoptera</taxon>
        <taxon>Endopterygota</taxon>
        <taxon>Lepidoptera</taxon>
        <taxon>Glossata</taxon>
        <taxon>Ditrysia</taxon>
        <taxon>Geometroidea</taxon>
        <taxon>Geometridae</taxon>
        <taxon>Larentiinae</taxon>
        <taxon>Operophtera</taxon>
    </lineage>
</organism>
<evidence type="ECO:0000256" key="2">
    <source>
        <dbReference type="ARBA" id="ARBA00012485"/>
    </source>
</evidence>
<dbReference type="STRING" id="104452.A0A0L7KXC7"/>
<feature type="region of interest" description="Disordered" evidence="7">
    <location>
        <begin position="608"/>
        <end position="628"/>
    </location>
</feature>
<evidence type="ECO:0000256" key="3">
    <source>
        <dbReference type="ARBA" id="ARBA00022679"/>
    </source>
</evidence>
<dbReference type="PROSITE" id="PS50096">
    <property type="entry name" value="IQ"/>
    <property type="match status" value="1"/>
</dbReference>
<feature type="compositionally biased region" description="Basic and acidic residues" evidence="7">
    <location>
        <begin position="1"/>
        <end position="10"/>
    </location>
</feature>
<accession>A0A0L7KXC7</accession>
<proteinExistence type="predicted"/>
<gene>
    <name evidence="9" type="ORF">OBRU01_14285</name>
</gene>
<dbReference type="GO" id="GO:0000209">
    <property type="term" value="P:protein polyubiquitination"/>
    <property type="evidence" value="ECO:0007669"/>
    <property type="project" value="InterPro"/>
</dbReference>
<dbReference type="InterPro" id="IPR000569">
    <property type="entry name" value="HECT_dom"/>
</dbReference>
<dbReference type="FunFam" id="3.30.2160.10:FF:000002">
    <property type="entry name" value="Putative Ubiquitin-protein ligase E3C"/>
    <property type="match status" value="1"/>
</dbReference>
<reference evidence="9 10" key="1">
    <citation type="journal article" date="2015" name="Genome Biol. Evol.">
        <title>The genome of winter moth (Operophtera brumata) provides a genomic perspective on sexual dimorphism and phenology.</title>
        <authorList>
            <person name="Derks M.F."/>
            <person name="Smit S."/>
            <person name="Salis L."/>
            <person name="Schijlen E."/>
            <person name="Bossers A."/>
            <person name="Mateman C."/>
            <person name="Pijl A.S."/>
            <person name="de Ridder D."/>
            <person name="Groenen M.A."/>
            <person name="Visser M.E."/>
            <person name="Megens H.J."/>
        </authorList>
    </citation>
    <scope>NUCLEOTIDE SEQUENCE [LARGE SCALE GENOMIC DNA]</scope>
    <source>
        <strain evidence="9">WM2013NL</strain>
        <tissue evidence="9">Head and thorax</tissue>
    </source>
</reference>
<dbReference type="SUPFAM" id="SSF56204">
    <property type="entry name" value="Hect, E3 ligase catalytic domain"/>
    <property type="match status" value="1"/>
</dbReference>
<dbReference type="GO" id="GO:0061630">
    <property type="term" value="F:ubiquitin protein ligase activity"/>
    <property type="evidence" value="ECO:0007669"/>
    <property type="project" value="UniProtKB-EC"/>
</dbReference>
<feature type="compositionally biased region" description="Acidic residues" evidence="7">
    <location>
        <begin position="346"/>
        <end position="355"/>
    </location>
</feature>
<dbReference type="EC" id="2.3.2.26" evidence="2"/>
<evidence type="ECO:0000256" key="1">
    <source>
        <dbReference type="ARBA" id="ARBA00000885"/>
    </source>
</evidence>
<dbReference type="Gene3D" id="3.30.2160.10">
    <property type="entry name" value="Hect, E3 ligase catalytic domain"/>
    <property type="match status" value="1"/>
</dbReference>
<evidence type="ECO:0000256" key="5">
    <source>
        <dbReference type="PROSITE-ProRule" id="PRU00104"/>
    </source>
</evidence>
<protein>
    <recommendedName>
        <fullName evidence="2">HECT-type E3 ubiquitin transferase</fullName>
        <ecNumber evidence="2">2.3.2.26</ecNumber>
    </recommendedName>
</protein>
<dbReference type="InterPro" id="IPR044611">
    <property type="entry name" value="E3A/B/C-like"/>
</dbReference>
<keyword evidence="3" id="KW-0808">Transferase</keyword>
<keyword evidence="4 5" id="KW-0833">Ubl conjugation pathway</keyword>
<sequence>MYSFEGDFRRRPQQNLGGASSQRTERDALILQLQQQRQKREEHRKRLDSTIKIQALTRSYLTRKHCKQYERDDFDSIFPSVSSDDLQTLSKLVAKLLFFFDDKQDLNRLVSGYITTAAKTATLLLEEAVPKCRLLHPDKKTTLSLAVPLRMFEVFTSTNSTELSMDGYFQDLCMLISQKSPPLYGPTPNPPTPLCGALLDLIRRPLALVSRVQIPQYDDIVMTEFASAFLCNPHPEPVEMFIIPALAQSAGHGVPFLSLVKCLRDDSKFHCRRLLNDSWLLHSVLSLEPPGFVTDILNIDNTRLPNNPIVLEYLKVIAKLTVNVCNKKITYEYEDSLYSQETAADKDDESDDEVEPNPTSVREQMLLTKCIELLNEPESIVMTTCTMITESALSEEFLDCVSEICHNLLLSHRMALHRYSMSHESSFGGSVTPLLSALSRGMGADTSVIPVNRLLAPLAVFCSLFDLLIGTLHDTEFCRDLDDEEELEMATIPSIPVASGRTHAFEFSELGALCRALRGVCLGLVELAYPETSGRTHAFEFSELGALCRALRGVCLGLVVTHLMRALYVRDARLQFCGASSWPVEGVVSEGAGGVLAVSRAHRASRHGHAYSHHTLPTPPRQSQEDGPPLTVKELRAEIILKEIPFIVPFSTRVLMFQSLLAKEKIDHWYEMTNFNEGPSINISIRRTHFPVDKPGRRGGGGCGRRGTLQGIPIRVIEALYENLLVELPLAEFFLGKISSSREAGVHALASLDPALYRGLLLLKAHRRQDVPELNLDFTVLSDELGEQRVEELKPGGTNIPVTAENRIEYIHLVADYKLNRQIRSQCAAFKRGLTSVVNLDWLRMFSCRELQLLISGAEVPIDIIDLKAHTVYGGQ</sequence>
<dbReference type="Proteomes" id="UP000037510">
    <property type="component" value="Unassembled WGS sequence"/>
</dbReference>
<dbReference type="Gene3D" id="3.90.1750.10">
    <property type="entry name" value="Hect, E3 ligase catalytic domains"/>
    <property type="match status" value="1"/>
</dbReference>
<dbReference type="GO" id="GO:0009966">
    <property type="term" value="P:regulation of signal transduction"/>
    <property type="evidence" value="ECO:0007669"/>
    <property type="project" value="UniProtKB-ARBA"/>
</dbReference>
<keyword evidence="6" id="KW-0175">Coiled coil</keyword>
<evidence type="ECO:0000256" key="4">
    <source>
        <dbReference type="ARBA" id="ARBA00022786"/>
    </source>
</evidence>
<feature type="region of interest" description="Disordered" evidence="7">
    <location>
        <begin position="340"/>
        <end position="359"/>
    </location>
</feature>